<sequence>MKYGIIGAGPSGLTMGLFLKAENLILEKNNHPGGHAGSFKDKGFTFDYGPHIMFSKNKEILDFMISCLGKNVHRCKRKNKIWYSGRLIKYPFENDLKSLPLEDNYQCLKSYLFNPYKKKIKRIKNLKQWLLFHFGKGICEKYLFPYNEKVWNIPVDKLSMIWAERIPRPPAEDIIKSSLGFETEGYTHQLYYHYPLKGGYQTLSDVWASKLPVEYNFKVKKISKNGNNFGVSNGYKSYCFNQIISTIPIQELIKIIDIEIPQKVKTAVKKLIVNPMFAVYFGLHGIDKNQFTAVYFPEKEFLVNRICFPKTLSPYNSPKDYYSIQADITCKKNSETWKKNDNQILEHVQDGLIKRGFISNEKDIVYKKIIRIPYAYVVYDVHYRENTKIIREWFPKQGIHLVGRFSYFEYINVDSVVSRSLKTAGQLNGKPVNLNKFIKSGSSGYNNNY</sequence>
<name>A0A1F6AQG2_9BACT</name>
<dbReference type="GO" id="GO:0008767">
    <property type="term" value="F:UDP-galactopyranose mutase activity"/>
    <property type="evidence" value="ECO:0007669"/>
    <property type="project" value="TreeGrafter"/>
</dbReference>
<dbReference type="EMBL" id="MFJR01000007">
    <property type="protein sequence ID" value="OGG26723.1"/>
    <property type="molecule type" value="Genomic_DNA"/>
</dbReference>
<dbReference type="InterPro" id="IPR036188">
    <property type="entry name" value="FAD/NAD-bd_sf"/>
</dbReference>
<organism evidence="1 2">
    <name type="scientific">Candidatus Gottesmanbacteria bacterium RIFCSPLOWO2_01_FULL_39_12b</name>
    <dbReference type="NCBI Taxonomy" id="1798388"/>
    <lineage>
        <taxon>Bacteria</taxon>
        <taxon>Candidatus Gottesmaniibacteriota</taxon>
    </lineage>
</organism>
<dbReference type="GO" id="GO:0050660">
    <property type="term" value="F:flavin adenine dinucleotide binding"/>
    <property type="evidence" value="ECO:0007669"/>
    <property type="project" value="TreeGrafter"/>
</dbReference>
<dbReference type="AlphaFoldDB" id="A0A1F6AQG2"/>
<evidence type="ECO:0000313" key="1">
    <source>
        <dbReference type="EMBL" id="OGG26723.1"/>
    </source>
</evidence>
<dbReference type="SUPFAM" id="SSF51971">
    <property type="entry name" value="Nucleotide-binding domain"/>
    <property type="match status" value="1"/>
</dbReference>
<comment type="caution">
    <text evidence="1">The sequence shown here is derived from an EMBL/GenBank/DDBJ whole genome shotgun (WGS) entry which is preliminary data.</text>
</comment>
<reference evidence="1 2" key="1">
    <citation type="journal article" date="2016" name="Nat. Commun.">
        <title>Thousands of microbial genomes shed light on interconnected biogeochemical processes in an aquifer system.</title>
        <authorList>
            <person name="Anantharaman K."/>
            <person name="Brown C.T."/>
            <person name="Hug L.A."/>
            <person name="Sharon I."/>
            <person name="Castelle C.J."/>
            <person name="Probst A.J."/>
            <person name="Thomas B.C."/>
            <person name="Singh A."/>
            <person name="Wilkins M.J."/>
            <person name="Karaoz U."/>
            <person name="Brodie E.L."/>
            <person name="Williams K.H."/>
            <person name="Hubbard S.S."/>
            <person name="Banfield J.F."/>
        </authorList>
    </citation>
    <scope>NUCLEOTIDE SEQUENCE [LARGE SCALE GENOMIC DNA]</scope>
</reference>
<dbReference type="PANTHER" id="PTHR21197">
    <property type="entry name" value="UDP-GALACTOPYRANOSE MUTASE"/>
    <property type="match status" value="1"/>
</dbReference>
<dbReference type="PANTHER" id="PTHR21197:SF0">
    <property type="entry name" value="UDP-GALACTOPYRANOSE MUTASE"/>
    <property type="match status" value="1"/>
</dbReference>
<dbReference type="Pfam" id="PF13450">
    <property type="entry name" value="NAD_binding_8"/>
    <property type="match status" value="1"/>
</dbReference>
<evidence type="ECO:0008006" key="3">
    <source>
        <dbReference type="Google" id="ProtNLM"/>
    </source>
</evidence>
<proteinExistence type="predicted"/>
<dbReference type="Gene3D" id="3.50.50.60">
    <property type="entry name" value="FAD/NAD(P)-binding domain"/>
    <property type="match status" value="1"/>
</dbReference>
<dbReference type="Proteomes" id="UP000176609">
    <property type="component" value="Unassembled WGS sequence"/>
</dbReference>
<accession>A0A1F6AQG2</accession>
<protein>
    <recommendedName>
        <fullName evidence="3">Amine oxidase domain-containing protein</fullName>
    </recommendedName>
</protein>
<dbReference type="GO" id="GO:0005829">
    <property type="term" value="C:cytosol"/>
    <property type="evidence" value="ECO:0007669"/>
    <property type="project" value="TreeGrafter"/>
</dbReference>
<evidence type="ECO:0000313" key="2">
    <source>
        <dbReference type="Proteomes" id="UP000176609"/>
    </source>
</evidence>
<gene>
    <name evidence="1" type="ORF">A2960_00945</name>
</gene>